<keyword evidence="1" id="KW-0812">Transmembrane</keyword>
<accession>A0A1H6IJM1</accession>
<dbReference type="OrthoDB" id="1822122at2"/>
<evidence type="ECO:0000313" key="2">
    <source>
        <dbReference type="EMBL" id="SEH48101.1"/>
    </source>
</evidence>
<keyword evidence="1" id="KW-0472">Membrane</keyword>
<feature type="transmembrane region" description="Helical" evidence="1">
    <location>
        <begin position="9"/>
        <end position="32"/>
    </location>
</feature>
<reference evidence="2 3" key="1">
    <citation type="submission" date="2016-10" db="EMBL/GenBank/DDBJ databases">
        <authorList>
            <person name="de Groot N.N."/>
        </authorList>
    </citation>
    <scope>NUCLEOTIDE SEQUENCE [LARGE SCALE GENOMIC DNA]</scope>
    <source>
        <strain evidence="2 3">YAD2003</strain>
    </source>
</reference>
<dbReference type="RefSeq" id="WP_074714718.1">
    <property type="nucleotide sequence ID" value="NZ_FNWV01000002.1"/>
</dbReference>
<evidence type="ECO:0000313" key="3">
    <source>
        <dbReference type="Proteomes" id="UP000183190"/>
    </source>
</evidence>
<dbReference type="EMBL" id="FNWV01000002">
    <property type="protein sequence ID" value="SEH48101.1"/>
    <property type="molecule type" value="Genomic_DNA"/>
</dbReference>
<proteinExistence type="predicted"/>
<evidence type="ECO:0008006" key="4">
    <source>
        <dbReference type="Google" id="ProtNLM"/>
    </source>
</evidence>
<name>A0A1H6IJM1_RUMFL</name>
<keyword evidence="1" id="KW-1133">Transmembrane helix</keyword>
<dbReference type="AlphaFoldDB" id="A0A1H6IJM1"/>
<sequence length="112" mass="12743">MTYRNAKKIYFTMVTAITASAFMVICTLGQAVRKKKVETRLAAAAIEQDTPEYTVREYGGRAVVFRDGSDEPYIFIDVDMSLLSDMDRQQLSKGISFDTEHELRQFIEDISS</sequence>
<organism evidence="2 3">
    <name type="scientific">Ruminococcus flavefaciens</name>
    <dbReference type="NCBI Taxonomy" id="1265"/>
    <lineage>
        <taxon>Bacteria</taxon>
        <taxon>Bacillati</taxon>
        <taxon>Bacillota</taxon>
        <taxon>Clostridia</taxon>
        <taxon>Eubacteriales</taxon>
        <taxon>Oscillospiraceae</taxon>
        <taxon>Ruminococcus</taxon>
    </lineage>
</organism>
<evidence type="ECO:0000256" key="1">
    <source>
        <dbReference type="SAM" id="Phobius"/>
    </source>
</evidence>
<gene>
    <name evidence="2" type="ORF">SAMN02910265_00949</name>
</gene>
<protein>
    <recommendedName>
        <fullName evidence="4">Bypass of forespore C C-terminal domain-containing protein</fullName>
    </recommendedName>
</protein>
<dbReference type="Proteomes" id="UP000183190">
    <property type="component" value="Unassembled WGS sequence"/>
</dbReference>